<dbReference type="GO" id="GO:0047372">
    <property type="term" value="F:monoacylglycerol lipase activity"/>
    <property type="evidence" value="ECO:0007669"/>
    <property type="project" value="UniProtKB-EC"/>
</dbReference>
<dbReference type="Pfam" id="PF12146">
    <property type="entry name" value="Hydrolase_4"/>
    <property type="match status" value="1"/>
</dbReference>
<reference evidence="3 5" key="3">
    <citation type="submission" date="2019-03" db="EMBL/GenBank/DDBJ databases">
        <authorList>
            <consortium name="Pathogen Informatics"/>
        </authorList>
    </citation>
    <scope>NUCLEOTIDE SEQUENCE [LARGE SCALE GENOMIC DNA]</scope>
    <source>
        <strain evidence="3 5">NCTC12282</strain>
    </source>
</reference>
<dbReference type="InterPro" id="IPR029058">
    <property type="entry name" value="AB_hydrolase_fold"/>
</dbReference>
<name>A0A2C6DDU0_9GAMM</name>
<dbReference type="Proteomes" id="UP000224974">
    <property type="component" value="Unassembled WGS sequence"/>
</dbReference>
<sequence>MPINFIKRWIKRILIMLFIIALTLAGVRIYDTQRGAPLQLWHTYVPDELDADEIDHVDWNGYLLSENITMEGVYKNVVQRIDRDQQVQLNRYYEGSVVYPEHFNQNWNRSYIMMPEGKPKGAVVLLHGLTDTPYSLRHIAEEYTKEGFVAVGIRLPGHGTVPAGLTSVRWQDWVAATRLAVREAKQLSGPDLPLHMVGFSTGGTLALNYALDSKEDPTLAKPQQLTLVSPMIGITSFARFAGLAGLPAVFPPFSKAAWLSVVPEFNPFKYNSFPVNGARQSYLLTDELQTKIVRLSREGKLDNLPRILTFQSVVDFTVSTRAVINDLYNYLPMNGSKLVLFDINRLTNFQVLVRPSVVSTIDNLLPQTPRNYQVNFITNESPATNKAVVKITNAGETTETITPLNMEYSQDRFSMSHVSIPFPDSDPLYGSKPDDPEQYGINLGRLAVRGERLVLVVDLDALLRASSNPFFPYVQERIDESIAQSLLPQPADQPVTAPAH</sequence>
<dbReference type="RefSeq" id="WP_051323320.1">
    <property type="nucleotide sequence ID" value="NZ_CAADJA010000002.1"/>
</dbReference>
<accession>A0A2C6DDU0</accession>
<evidence type="ECO:0000259" key="1">
    <source>
        <dbReference type="Pfam" id="PF12146"/>
    </source>
</evidence>
<dbReference type="EMBL" id="CAADJA010000002">
    <property type="protein sequence ID" value="VFS47609.1"/>
    <property type="molecule type" value="Genomic_DNA"/>
</dbReference>
<dbReference type="InterPro" id="IPR022742">
    <property type="entry name" value="Hydrolase_4"/>
</dbReference>
<gene>
    <name evidence="2" type="ORF">CRN84_08510</name>
    <name evidence="3" type="ORF">NCTC12282_02547</name>
</gene>
<proteinExistence type="predicted"/>
<dbReference type="SUPFAM" id="SSF53474">
    <property type="entry name" value="alpha/beta-Hydrolases"/>
    <property type="match status" value="1"/>
</dbReference>
<evidence type="ECO:0000313" key="2">
    <source>
        <dbReference type="EMBL" id="PHI29366.1"/>
    </source>
</evidence>
<dbReference type="STRING" id="1111728.GCA_000427805_02115"/>
<feature type="domain" description="Serine aminopeptidase S33" evidence="1">
    <location>
        <begin position="118"/>
        <end position="236"/>
    </location>
</feature>
<dbReference type="EMBL" id="PDDX01000001">
    <property type="protein sequence ID" value="PHI29366.1"/>
    <property type="molecule type" value="Genomic_DNA"/>
</dbReference>
<dbReference type="PANTHER" id="PTHR11614">
    <property type="entry name" value="PHOSPHOLIPASE-RELATED"/>
    <property type="match status" value="1"/>
</dbReference>
<dbReference type="AlphaFoldDB" id="A0A2C6DDU0"/>
<dbReference type="EC" id="3.1.1.23" evidence="3"/>
<organism evidence="2 4">
    <name type="scientific">Budvicia aquatica</name>
    <dbReference type="NCBI Taxonomy" id="82979"/>
    <lineage>
        <taxon>Bacteria</taxon>
        <taxon>Pseudomonadati</taxon>
        <taxon>Pseudomonadota</taxon>
        <taxon>Gammaproteobacteria</taxon>
        <taxon>Enterobacterales</taxon>
        <taxon>Budviciaceae</taxon>
        <taxon>Budvicia</taxon>
    </lineage>
</organism>
<keyword evidence="4" id="KW-1185">Reference proteome</keyword>
<evidence type="ECO:0000313" key="5">
    <source>
        <dbReference type="Proteomes" id="UP000373449"/>
    </source>
</evidence>
<dbReference type="OrthoDB" id="8476759at2"/>
<keyword evidence="2" id="KW-0378">Hydrolase</keyword>
<dbReference type="Proteomes" id="UP000373449">
    <property type="component" value="Unassembled WGS sequence"/>
</dbReference>
<evidence type="ECO:0000313" key="3">
    <source>
        <dbReference type="EMBL" id="VFS47609.1"/>
    </source>
</evidence>
<reference evidence="4" key="2">
    <citation type="submission" date="2017-09" db="EMBL/GenBank/DDBJ databases">
        <title>FDA dAtabase for Regulatory Grade micrObial Sequences (FDA-ARGOS): Supporting development and validation of Infectious Disease Dx tests.</title>
        <authorList>
            <person name="Minogue T."/>
            <person name="Wolcott M."/>
            <person name="Wasieloski L."/>
            <person name="Aguilar W."/>
            <person name="Moore D."/>
            <person name="Tallon L."/>
            <person name="Sadzewicz L."/>
            <person name="Ott S."/>
            <person name="Zhao X."/>
            <person name="Nagaraj S."/>
            <person name="Vavikolanu K."/>
            <person name="Aluvathingal J."/>
            <person name="Nadendla S."/>
            <person name="Sichtig H."/>
        </authorList>
    </citation>
    <scope>NUCLEOTIDE SEQUENCE [LARGE SCALE GENOMIC DNA]</scope>
    <source>
        <strain evidence="4">FDAARGOS_387</strain>
    </source>
</reference>
<dbReference type="InterPro" id="IPR051044">
    <property type="entry name" value="MAG_DAG_Lipase"/>
</dbReference>
<dbReference type="Gene3D" id="3.40.50.1820">
    <property type="entry name" value="alpha/beta hydrolase"/>
    <property type="match status" value="1"/>
</dbReference>
<evidence type="ECO:0000313" key="4">
    <source>
        <dbReference type="Proteomes" id="UP000224974"/>
    </source>
</evidence>
<reference evidence="2" key="1">
    <citation type="submission" date="2017-09" db="EMBL/GenBank/DDBJ databases">
        <title>FDA dAtabase for Regulatory Grade micrObial Sequences (FDA-ARGOS): Supporting development and validation of Infectious Disease Dx tests.</title>
        <authorList>
            <person name="Minogue T."/>
            <person name="Wolcott M."/>
            <person name="Wasieloski L."/>
            <person name="Aguilar W."/>
            <person name="Moore D."/>
            <person name="Tallon L.J."/>
            <person name="Sadzewicz L."/>
            <person name="Ott S."/>
            <person name="Zhao X."/>
            <person name="Nagaraj S."/>
            <person name="Vavikolanu K."/>
            <person name="Aluvathingal J."/>
            <person name="Nadendla S."/>
            <person name="Sichtig H."/>
        </authorList>
    </citation>
    <scope>NUCLEOTIDE SEQUENCE</scope>
    <source>
        <strain evidence="2">FDAARGOS_387</strain>
    </source>
</reference>
<protein>
    <submittedName>
        <fullName evidence="2">Alpha/beta hydrolase</fullName>
    </submittedName>
    <submittedName>
        <fullName evidence="3">Thermostable monoacylglycerol lipase</fullName>
        <ecNumber evidence="3">3.1.1.23</ecNumber>
    </submittedName>
</protein>